<protein>
    <submittedName>
        <fullName evidence="1">Uncharacterized protein</fullName>
    </submittedName>
</protein>
<gene>
    <name evidence="1" type="ORF">BDEG_24835</name>
</gene>
<dbReference type="Gene3D" id="1.25.40.20">
    <property type="entry name" value="Ankyrin repeat-containing domain"/>
    <property type="match status" value="4"/>
</dbReference>
<dbReference type="AlphaFoldDB" id="A0A177WPB7"/>
<dbReference type="EMBL" id="DS022305">
    <property type="protein sequence ID" value="OAJ41201.1"/>
    <property type="molecule type" value="Genomic_DNA"/>
</dbReference>
<proteinExistence type="predicted"/>
<reference evidence="1 2" key="1">
    <citation type="submission" date="2006-10" db="EMBL/GenBank/DDBJ databases">
        <title>The Genome Sequence of Batrachochytrium dendrobatidis JEL423.</title>
        <authorList>
            <consortium name="The Broad Institute Genome Sequencing Platform"/>
            <person name="Birren B."/>
            <person name="Lander E."/>
            <person name="Galagan J."/>
            <person name="Cuomo C."/>
            <person name="Devon K."/>
            <person name="Jaffe D."/>
            <person name="Butler J."/>
            <person name="Alvarez P."/>
            <person name="Gnerre S."/>
            <person name="Grabherr M."/>
            <person name="Kleber M."/>
            <person name="Mauceli E."/>
            <person name="Brockman W."/>
            <person name="Young S."/>
            <person name="LaButti K."/>
            <person name="Sykes S."/>
            <person name="DeCaprio D."/>
            <person name="Crawford M."/>
            <person name="Koehrsen M."/>
            <person name="Engels R."/>
            <person name="Montgomery P."/>
            <person name="Pearson M."/>
            <person name="Howarth C."/>
            <person name="Larson L."/>
            <person name="White J."/>
            <person name="O'Leary S."/>
            <person name="Kodira C."/>
            <person name="Zeng Q."/>
            <person name="Yandava C."/>
            <person name="Alvarado L."/>
            <person name="Longcore J."/>
            <person name="James T."/>
        </authorList>
    </citation>
    <scope>NUCLEOTIDE SEQUENCE [LARGE SCALE GENOMIC DNA]</scope>
    <source>
        <strain evidence="1 2">JEL423</strain>
    </source>
</reference>
<dbReference type="InterPro" id="IPR052050">
    <property type="entry name" value="SecEffector_AnkRepeat"/>
</dbReference>
<organism evidence="1 2">
    <name type="scientific">Batrachochytrium dendrobatidis (strain JEL423)</name>
    <dbReference type="NCBI Taxonomy" id="403673"/>
    <lineage>
        <taxon>Eukaryota</taxon>
        <taxon>Fungi</taxon>
        <taxon>Fungi incertae sedis</taxon>
        <taxon>Chytridiomycota</taxon>
        <taxon>Chytridiomycota incertae sedis</taxon>
        <taxon>Chytridiomycetes</taxon>
        <taxon>Rhizophydiales</taxon>
        <taxon>Rhizophydiales incertae sedis</taxon>
        <taxon>Batrachochytrium</taxon>
    </lineage>
</organism>
<dbReference type="SUPFAM" id="SSF140860">
    <property type="entry name" value="Pseudo ankyrin repeat-like"/>
    <property type="match status" value="1"/>
</dbReference>
<evidence type="ECO:0000313" key="1">
    <source>
        <dbReference type="EMBL" id="OAJ41201.1"/>
    </source>
</evidence>
<dbReference type="OrthoDB" id="60283at2759"/>
<sequence>MAVISNSTRQSRHKCFGQVTLIHHQQDNMSLNERQSHYSLWGLLPTELHQHIVTLAGPLTVFLYYGIDVAIESIKTDNCNLWHDDYKTSSVLATISLEQQHISPLMLVYRSIWLDAFTIDWDGDLSLLPCYIPHIADLRQVCSRSMYMRLSHHLLSITGLDANRTGVAGHSSSIFPATDCSPQLLRNLLIHIPMRHVWLDELDVNHLKLHIHHFVSDAIQFGHLDFLIYLVSNYLITIDALCVRVLPMGLHPLGAVSFAIINSAASPVFSQEGRLTFSSSFNDLDSDSENGDWSWTYNVIDIAASNNDMDMVKWLHEHGNTGCTTEAIDKASEYGYVNMVEYLHSHFSLLHDSLSALDHISDEDSIIRSGPLMGRQIGGCTQWAMIAAAQNGHIDVVKFLHANRTEGCTTRAMDEAALHGHLNIIQFLHTHRTEGATSTAMDNAAAFGHLNIVKWLHFNRTEGCSVSAMDTAAANGHLDVIQFLHSNRHEGCTVKAMDAAAREGHLHIVKWLHENRSEGCTVNAMDYAACNGHIDVLVYLHTHRSEGCTVQAINSAAKQGHLNIVKWLHFNRTEGCSVSAMDTAAANGHLDVIQFLHSNRHEGCTVKAMDAAAREGHLHIVKWLHENRSEGCTEWAVTYAAINGNLPIVKWLTEYRTEGFSLHALACQNTDIANHLVQSLSVKERSALLLKAMERKSEDIIISRLM</sequence>
<dbReference type="Pfam" id="PF13637">
    <property type="entry name" value="Ank_4"/>
    <property type="match status" value="1"/>
</dbReference>
<name>A0A177WPB7_BATDL</name>
<dbReference type="STRING" id="403673.A0A177WPB7"/>
<dbReference type="PANTHER" id="PTHR46586:SF3">
    <property type="entry name" value="ANKYRIN REPEAT-CONTAINING PROTEIN"/>
    <property type="match status" value="1"/>
</dbReference>
<evidence type="ECO:0000313" key="2">
    <source>
        <dbReference type="Proteomes" id="UP000077115"/>
    </source>
</evidence>
<dbReference type="InterPro" id="IPR002110">
    <property type="entry name" value="Ankyrin_rpt"/>
</dbReference>
<accession>A0A177WPB7</accession>
<dbReference type="Proteomes" id="UP000077115">
    <property type="component" value="Unassembled WGS sequence"/>
</dbReference>
<reference evidence="1 2" key="2">
    <citation type="submission" date="2016-05" db="EMBL/GenBank/DDBJ databases">
        <title>Lineage-specific infection strategies underlie the spectrum of fungal disease in amphibians.</title>
        <authorList>
            <person name="Cuomo C.A."/>
            <person name="Farrer R.A."/>
            <person name="James T."/>
            <person name="Longcore J."/>
            <person name="Birren B."/>
        </authorList>
    </citation>
    <scope>NUCLEOTIDE SEQUENCE [LARGE SCALE GENOMIC DNA]</scope>
    <source>
        <strain evidence="1 2">JEL423</strain>
    </source>
</reference>
<dbReference type="eggNOG" id="KOG0504">
    <property type="taxonomic scope" value="Eukaryota"/>
</dbReference>
<dbReference type="PANTHER" id="PTHR46586">
    <property type="entry name" value="ANKYRIN REPEAT-CONTAINING PROTEIN"/>
    <property type="match status" value="1"/>
</dbReference>
<dbReference type="VEuPathDB" id="FungiDB:BDEG_24835"/>
<dbReference type="InterPro" id="IPR036770">
    <property type="entry name" value="Ankyrin_rpt-contain_sf"/>
</dbReference>
<dbReference type="Pfam" id="PF12796">
    <property type="entry name" value="Ank_2"/>
    <property type="match status" value="3"/>
</dbReference>
<dbReference type="SMART" id="SM00248">
    <property type="entry name" value="ANK"/>
    <property type="match status" value="7"/>
</dbReference>
<dbReference type="SUPFAM" id="SSF48403">
    <property type="entry name" value="Ankyrin repeat"/>
    <property type="match status" value="1"/>
</dbReference>